<dbReference type="RefSeq" id="WP_072176398.1">
    <property type="nucleotide sequence ID" value="NZ_CP028218.1"/>
</dbReference>
<gene>
    <name evidence="1" type="ORF">J5227_15085</name>
</gene>
<dbReference type="Proteomes" id="UP000665181">
    <property type="component" value="Unassembled WGS sequence"/>
</dbReference>
<evidence type="ECO:0000313" key="2">
    <source>
        <dbReference type="Proteomes" id="UP000665181"/>
    </source>
</evidence>
<dbReference type="EMBL" id="JAGFPW010000014">
    <property type="protein sequence ID" value="MBO3795598.1"/>
    <property type="molecule type" value="Genomic_DNA"/>
</dbReference>
<evidence type="ECO:0000313" key="1">
    <source>
        <dbReference type="EMBL" id="MBO3795598.1"/>
    </source>
</evidence>
<dbReference type="AlphaFoldDB" id="A0A8I2B9K2"/>
<organism evidence="1 2">
    <name type="scientific">Bacillus subtilis</name>
    <dbReference type="NCBI Taxonomy" id="1423"/>
    <lineage>
        <taxon>Bacteria</taxon>
        <taxon>Bacillati</taxon>
        <taxon>Bacillota</taxon>
        <taxon>Bacilli</taxon>
        <taxon>Bacillales</taxon>
        <taxon>Bacillaceae</taxon>
        <taxon>Bacillus</taxon>
    </lineage>
</organism>
<proteinExistence type="predicted"/>
<comment type="caution">
    <text evidence="1">The sequence shown here is derived from an EMBL/GenBank/DDBJ whole genome shotgun (WGS) entry which is preliminary data.</text>
</comment>
<name>A0A8I2B9K2_BACIU</name>
<sequence>MVLSDDERSAFLLVLEERLEDFDSQGGNHISVYLVTHFELSDQSYKDVLSFNDDLLDMKHNCSYSMDILSVKEEFDFDFPFDMLAIKRYVQELINMLAINLTLPEMKERDFDKLSQD</sequence>
<protein>
    <submittedName>
        <fullName evidence="1">Uncharacterized protein</fullName>
    </submittedName>
</protein>
<accession>A0A8I2B9K2</accession>
<reference evidence="1" key="1">
    <citation type="submission" date="2021-03" db="EMBL/GenBank/DDBJ databases">
        <title>Isolation of Bacillus subtilis from fermented food sample.</title>
        <authorList>
            <person name="Lakshmanan V."/>
            <person name="Athira K."/>
            <person name="Rajagopal K."/>
        </authorList>
    </citation>
    <scope>NUCLEOTIDE SEQUENCE</scope>
    <source>
        <strain evidence="1">S1</strain>
    </source>
</reference>